<dbReference type="PRINTS" id="PR00276">
    <property type="entry name" value="INSULINFAMLY"/>
</dbReference>
<dbReference type="SUPFAM" id="SSF56994">
    <property type="entry name" value="Insulin-like"/>
    <property type="match status" value="1"/>
</dbReference>
<reference evidence="7" key="1">
    <citation type="submission" date="2020-11" db="EMBL/GenBank/DDBJ databases">
        <authorList>
            <person name="Whiteford S."/>
        </authorList>
    </citation>
    <scope>NUCLEOTIDE SEQUENCE</scope>
</reference>
<sequence>MSLVQLVTMLVAAAAAAGAGAGEGAGAGGEGQVFCGRRLADALDVLCENGLLLEKRSAPPALGGRWLAPPQPWLGRGRALARGRRHVVDECCLKPCTVDELITYCA</sequence>
<comment type="caution">
    <text evidence="7">The sequence shown here is derived from an EMBL/GenBank/DDBJ whole genome shotgun (WGS) entry which is preliminary data.</text>
</comment>
<evidence type="ECO:0000256" key="4">
    <source>
        <dbReference type="RuleBase" id="RU000406"/>
    </source>
</evidence>
<dbReference type="InterPro" id="IPR016179">
    <property type="entry name" value="Insulin-like"/>
</dbReference>
<evidence type="ECO:0000256" key="2">
    <source>
        <dbReference type="ARBA" id="ARBA00022685"/>
    </source>
</evidence>
<protein>
    <submittedName>
        <fullName evidence="7">(diamondback moth) hypothetical protein</fullName>
    </submittedName>
</protein>
<dbReference type="GO" id="GO:0005179">
    <property type="term" value="F:hormone activity"/>
    <property type="evidence" value="ECO:0007669"/>
    <property type="project" value="InterPro"/>
</dbReference>
<organism evidence="7 8">
    <name type="scientific">Plutella xylostella</name>
    <name type="common">Diamondback moth</name>
    <name type="synonym">Plutella maculipennis</name>
    <dbReference type="NCBI Taxonomy" id="51655"/>
    <lineage>
        <taxon>Eukaryota</taxon>
        <taxon>Metazoa</taxon>
        <taxon>Ecdysozoa</taxon>
        <taxon>Arthropoda</taxon>
        <taxon>Hexapoda</taxon>
        <taxon>Insecta</taxon>
        <taxon>Pterygota</taxon>
        <taxon>Neoptera</taxon>
        <taxon>Endopterygota</taxon>
        <taxon>Lepidoptera</taxon>
        <taxon>Glossata</taxon>
        <taxon>Ditrysia</taxon>
        <taxon>Yponomeutoidea</taxon>
        <taxon>Plutellidae</taxon>
        <taxon>Plutella</taxon>
    </lineage>
</organism>
<dbReference type="InterPro" id="IPR036438">
    <property type="entry name" value="Insulin-like_sf"/>
</dbReference>
<feature type="domain" description="Insulin-like" evidence="6">
    <location>
        <begin position="32"/>
        <end position="105"/>
    </location>
</feature>
<keyword evidence="2" id="KW-0165">Cleavage on pair of basic residues</keyword>
<dbReference type="GO" id="GO:0005576">
    <property type="term" value="C:extracellular region"/>
    <property type="evidence" value="ECO:0007669"/>
    <property type="project" value="UniProtKB-SubCell"/>
</dbReference>
<evidence type="ECO:0000256" key="3">
    <source>
        <dbReference type="ARBA" id="ARBA00022729"/>
    </source>
</evidence>
<dbReference type="Pfam" id="PF00049">
    <property type="entry name" value="Insulin"/>
    <property type="match status" value="1"/>
</dbReference>
<dbReference type="Gene3D" id="1.10.100.10">
    <property type="entry name" value="Insulin-like"/>
    <property type="match status" value="1"/>
</dbReference>
<comment type="subcellular location">
    <subcellularLocation>
        <location evidence="4">Secreted</location>
    </subcellularLocation>
</comment>
<feature type="chain" id="PRO_5035742657" evidence="5">
    <location>
        <begin position="22"/>
        <end position="106"/>
    </location>
</feature>
<keyword evidence="4" id="KW-0964">Secreted</keyword>
<comment type="similarity">
    <text evidence="1 4">Belongs to the insulin family.</text>
</comment>
<keyword evidence="8" id="KW-1185">Reference proteome</keyword>
<dbReference type="SMART" id="SM00078">
    <property type="entry name" value="IlGF"/>
    <property type="match status" value="1"/>
</dbReference>
<evidence type="ECO:0000313" key="7">
    <source>
        <dbReference type="EMBL" id="CAG9105442.1"/>
    </source>
</evidence>
<feature type="signal peptide" evidence="5">
    <location>
        <begin position="1"/>
        <end position="21"/>
    </location>
</feature>
<dbReference type="InterPro" id="IPR022353">
    <property type="entry name" value="Insulin_CS"/>
</dbReference>
<gene>
    <name evidence="7" type="ORF">PLXY2_LOCUS3382</name>
</gene>
<dbReference type="InterPro" id="IPR022352">
    <property type="entry name" value="Ins/IGF/rlx"/>
</dbReference>
<accession>A0A8S4DVW7</accession>
<dbReference type="AlphaFoldDB" id="A0A8S4DVW7"/>
<evidence type="ECO:0000256" key="5">
    <source>
        <dbReference type="SAM" id="SignalP"/>
    </source>
</evidence>
<evidence type="ECO:0000259" key="6">
    <source>
        <dbReference type="SMART" id="SM00078"/>
    </source>
</evidence>
<name>A0A8S4DVW7_PLUXY</name>
<evidence type="ECO:0000256" key="1">
    <source>
        <dbReference type="ARBA" id="ARBA00009034"/>
    </source>
</evidence>
<dbReference type="EMBL" id="CAJHNJ030000009">
    <property type="protein sequence ID" value="CAG9105442.1"/>
    <property type="molecule type" value="Genomic_DNA"/>
</dbReference>
<keyword evidence="3 5" id="KW-0732">Signal</keyword>
<dbReference type="PROSITE" id="PS00262">
    <property type="entry name" value="INSULIN"/>
    <property type="match status" value="1"/>
</dbReference>
<dbReference type="CDD" id="cd04366">
    <property type="entry name" value="IlGF_insulin_bombyxin_like"/>
    <property type="match status" value="1"/>
</dbReference>
<dbReference type="Proteomes" id="UP000653454">
    <property type="component" value="Unassembled WGS sequence"/>
</dbReference>
<proteinExistence type="inferred from homology"/>
<evidence type="ECO:0000313" key="8">
    <source>
        <dbReference type="Proteomes" id="UP000653454"/>
    </source>
</evidence>